<dbReference type="GO" id="GO:0005634">
    <property type="term" value="C:nucleus"/>
    <property type="evidence" value="ECO:0007669"/>
    <property type="project" value="UniProtKB-SubCell"/>
</dbReference>
<dbReference type="OrthoDB" id="6358449at2759"/>
<feature type="domain" description="POU-specific" evidence="6">
    <location>
        <begin position="222"/>
        <end position="296"/>
    </location>
</feature>
<dbReference type="FunFam" id="1.10.260.40:FF:000001">
    <property type="entry name" value="POU domain protein"/>
    <property type="match status" value="1"/>
</dbReference>
<feature type="compositionally biased region" description="Pro residues" evidence="5">
    <location>
        <begin position="133"/>
        <end position="142"/>
    </location>
</feature>
<dbReference type="InterPro" id="IPR001356">
    <property type="entry name" value="HD"/>
</dbReference>
<name>A0A401S2V3_CHIPU</name>
<dbReference type="Proteomes" id="UP000287033">
    <property type="component" value="Unassembled WGS sequence"/>
</dbReference>
<dbReference type="Gene3D" id="1.10.260.40">
    <property type="entry name" value="lambda repressor-like DNA-binding domains"/>
    <property type="match status" value="1"/>
</dbReference>
<dbReference type="AlphaFoldDB" id="A0A401S2V3"/>
<evidence type="ECO:0000256" key="1">
    <source>
        <dbReference type="ARBA" id="ARBA00004123"/>
    </source>
</evidence>
<dbReference type="GO" id="GO:0000978">
    <property type="term" value="F:RNA polymerase II cis-regulatory region sequence-specific DNA binding"/>
    <property type="evidence" value="ECO:0007669"/>
    <property type="project" value="TreeGrafter"/>
</dbReference>
<evidence type="ECO:0000259" key="6">
    <source>
        <dbReference type="PROSITE" id="PS51179"/>
    </source>
</evidence>
<feature type="compositionally biased region" description="Low complexity" evidence="5">
    <location>
        <begin position="189"/>
        <end position="218"/>
    </location>
</feature>
<keyword evidence="8" id="KW-1185">Reference proteome</keyword>
<dbReference type="STRING" id="137246.A0A401S2V3"/>
<dbReference type="InterPro" id="IPR013847">
    <property type="entry name" value="POU"/>
</dbReference>
<dbReference type="OMA" id="SFWPGIS"/>
<feature type="compositionally biased region" description="Polar residues" evidence="5">
    <location>
        <begin position="1"/>
        <end position="19"/>
    </location>
</feature>
<dbReference type="InterPro" id="IPR050255">
    <property type="entry name" value="POU_domain_TF"/>
</dbReference>
<dbReference type="PROSITE" id="PS51179">
    <property type="entry name" value="POU_3"/>
    <property type="match status" value="1"/>
</dbReference>
<feature type="compositionally biased region" description="Low complexity" evidence="5">
    <location>
        <begin position="154"/>
        <end position="181"/>
    </location>
</feature>
<dbReference type="Pfam" id="PF00157">
    <property type="entry name" value="Pou"/>
    <property type="match status" value="1"/>
</dbReference>
<accession>A0A401S2V3</accession>
<evidence type="ECO:0000313" key="8">
    <source>
        <dbReference type="Proteomes" id="UP000287033"/>
    </source>
</evidence>
<dbReference type="PROSITE" id="PS00465">
    <property type="entry name" value="POU_2"/>
    <property type="match status" value="1"/>
</dbReference>
<keyword evidence="4" id="KW-0539">Nucleus</keyword>
<dbReference type="SMART" id="SM00352">
    <property type="entry name" value="POU"/>
    <property type="match status" value="1"/>
</dbReference>
<gene>
    <name evidence="7" type="ORF">chiPu_0003165</name>
</gene>
<dbReference type="EMBL" id="BEZZ01000066">
    <property type="protein sequence ID" value="GCC24763.1"/>
    <property type="molecule type" value="Genomic_DNA"/>
</dbReference>
<proteinExistence type="predicted"/>
<keyword evidence="2" id="KW-0238">DNA-binding</keyword>
<dbReference type="SUPFAM" id="SSF47413">
    <property type="entry name" value="lambda repressor-like DNA-binding domains"/>
    <property type="match status" value="1"/>
</dbReference>
<comment type="subcellular location">
    <subcellularLocation>
        <location evidence="1">Nucleus</location>
    </subcellularLocation>
</comment>
<dbReference type="InterPro" id="IPR000327">
    <property type="entry name" value="POU_dom"/>
</dbReference>
<reference evidence="7 8" key="1">
    <citation type="journal article" date="2018" name="Nat. Ecol. Evol.">
        <title>Shark genomes provide insights into elasmobranch evolution and the origin of vertebrates.</title>
        <authorList>
            <person name="Hara Y"/>
            <person name="Yamaguchi K"/>
            <person name="Onimaru K"/>
            <person name="Kadota M"/>
            <person name="Koyanagi M"/>
            <person name="Keeley SD"/>
            <person name="Tatsumi K"/>
            <person name="Tanaka K"/>
            <person name="Motone F"/>
            <person name="Kageyama Y"/>
            <person name="Nozu R"/>
            <person name="Adachi N"/>
            <person name="Nishimura O"/>
            <person name="Nakagawa R"/>
            <person name="Tanegashima C"/>
            <person name="Kiyatake I"/>
            <person name="Matsumoto R"/>
            <person name="Murakumo K"/>
            <person name="Nishida K"/>
            <person name="Terakita A"/>
            <person name="Kuratani S"/>
            <person name="Sato K"/>
            <person name="Hyodo S Kuraku.S."/>
        </authorList>
    </citation>
    <scope>NUCLEOTIDE SEQUENCE [LARGE SCALE GENOMIC DNA]</scope>
</reference>
<dbReference type="PANTHER" id="PTHR11636">
    <property type="entry name" value="POU DOMAIN"/>
    <property type="match status" value="1"/>
</dbReference>
<keyword evidence="3" id="KW-0371">Homeobox</keyword>
<evidence type="ECO:0000256" key="3">
    <source>
        <dbReference type="ARBA" id="ARBA00023155"/>
    </source>
</evidence>
<protein>
    <recommendedName>
        <fullName evidence="6">POU-specific domain-containing protein</fullName>
    </recommendedName>
</protein>
<organism evidence="7 8">
    <name type="scientific">Chiloscyllium punctatum</name>
    <name type="common">Brownbanded bambooshark</name>
    <name type="synonym">Hemiscyllium punctatum</name>
    <dbReference type="NCBI Taxonomy" id="137246"/>
    <lineage>
        <taxon>Eukaryota</taxon>
        <taxon>Metazoa</taxon>
        <taxon>Chordata</taxon>
        <taxon>Craniata</taxon>
        <taxon>Vertebrata</taxon>
        <taxon>Chondrichthyes</taxon>
        <taxon>Elasmobranchii</taxon>
        <taxon>Galeomorphii</taxon>
        <taxon>Galeoidea</taxon>
        <taxon>Orectolobiformes</taxon>
        <taxon>Hemiscylliidae</taxon>
        <taxon>Chiloscyllium</taxon>
    </lineage>
</organism>
<feature type="region of interest" description="Disordered" evidence="5">
    <location>
        <begin position="91"/>
        <end position="231"/>
    </location>
</feature>
<evidence type="ECO:0000313" key="7">
    <source>
        <dbReference type="EMBL" id="GCC24763.1"/>
    </source>
</evidence>
<evidence type="ECO:0000256" key="5">
    <source>
        <dbReference type="SAM" id="MobiDB-lite"/>
    </source>
</evidence>
<dbReference type="GO" id="GO:0000981">
    <property type="term" value="F:DNA-binding transcription factor activity, RNA polymerase II-specific"/>
    <property type="evidence" value="ECO:0007669"/>
    <property type="project" value="TreeGrafter"/>
</dbReference>
<sequence length="384" mass="41480">MSVSPGQGANGARSIQSPERPTLVPFGNGVVQDVGAQFYKPGYNGLSAQYLFPFPALKGEYGGHSESPLGDCAAVSHSGYWYPFPSTEPVPTHGSGHHSQLAAAGGYINRPEVKTEKESRGYPQEVRYSSPSAPGPPYPPRWGGPFWQPALAAPSSNSSSGSSSSSSTSSGPLPSQSYGSFPSPPQMYPSPSQHSDSSQPVQSNTGSTETTSEEGQSSDSEEEYPTKEKMEQFAKELKHKRITLGFTQADVGLALGNLYGKMFSQTTICRFEALQLSFKNMCKLKPILQRWLNDAENNGGLQEVIRVWFCNRRQKGKRMTLPCMEENDVQIPEGSPLHLSPGALMLPEPTVTQGYSAAMVPPPMYMNPFPQALHPAVSMGNHTS</sequence>
<dbReference type="PANTHER" id="PTHR11636:SF136">
    <property type="entry name" value="POU DOMAIN, CLASS 5, TRANSCRIPTION FACTOR 1.1"/>
    <property type="match status" value="1"/>
</dbReference>
<dbReference type="CDD" id="cd00086">
    <property type="entry name" value="homeodomain"/>
    <property type="match status" value="1"/>
</dbReference>
<feature type="compositionally biased region" description="Basic and acidic residues" evidence="5">
    <location>
        <begin position="111"/>
        <end position="120"/>
    </location>
</feature>
<dbReference type="InterPro" id="IPR010982">
    <property type="entry name" value="Lambda_DNA-bd_dom_sf"/>
</dbReference>
<evidence type="ECO:0000256" key="2">
    <source>
        <dbReference type="ARBA" id="ARBA00023125"/>
    </source>
</evidence>
<evidence type="ECO:0000256" key="4">
    <source>
        <dbReference type="ARBA" id="ARBA00023242"/>
    </source>
</evidence>
<comment type="caution">
    <text evidence="7">The sequence shown here is derived from an EMBL/GenBank/DDBJ whole genome shotgun (WGS) entry which is preliminary data.</text>
</comment>
<dbReference type="PRINTS" id="PR00028">
    <property type="entry name" value="POUDOMAIN"/>
</dbReference>
<feature type="region of interest" description="Disordered" evidence="5">
    <location>
        <begin position="1"/>
        <end position="23"/>
    </location>
</feature>
<dbReference type="PROSITE" id="PS00035">
    <property type="entry name" value="POU_1"/>
    <property type="match status" value="1"/>
</dbReference>